<keyword evidence="1" id="KW-0472">Membrane</keyword>
<dbReference type="RefSeq" id="YP_010000035.1">
    <property type="nucleotide sequence ID" value="NC_053012.1"/>
</dbReference>
<evidence type="ECO:0000313" key="2">
    <source>
        <dbReference type="EMBL" id="QGF20927.1"/>
    </source>
</evidence>
<evidence type="ECO:0000256" key="1">
    <source>
        <dbReference type="SAM" id="Phobius"/>
    </source>
</evidence>
<name>A0A5Q2F7S4_9CAUD</name>
<keyword evidence="3" id="KW-1185">Reference proteome</keyword>
<organism evidence="2 3">
    <name type="scientific">Serratia phage JS26</name>
    <dbReference type="NCBI Taxonomy" id="2315217"/>
    <lineage>
        <taxon>Viruses</taxon>
        <taxon>Duplodnaviria</taxon>
        <taxon>Heunggongvirae</taxon>
        <taxon>Uroviricota</taxon>
        <taxon>Caudoviricetes</taxon>
        <taxon>Casjensviridae</taxon>
        <taxon>Dunedinvirus</taxon>
        <taxon>Dunedinvirus JS26</taxon>
    </lineage>
</organism>
<reference evidence="2 3" key="1">
    <citation type="submission" date="2019-09" db="EMBL/GenBank/DDBJ databases">
        <title>Transcriptional response of Serratia to Siphovirus infection.</title>
        <authorList>
            <person name="Malone L.M."/>
            <person name="Fineran P.C."/>
        </authorList>
    </citation>
    <scope>NUCLEOTIDE SEQUENCE [LARGE SCALE GENOMIC DNA]</scope>
</reference>
<protein>
    <submittedName>
        <fullName evidence="2">Uncharacterized protein</fullName>
    </submittedName>
</protein>
<dbReference type="EMBL" id="MN505213">
    <property type="protein sequence ID" value="QGF20927.1"/>
    <property type="molecule type" value="Genomic_DNA"/>
</dbReference>
<keyword evidence="1" id="KW-0812">Transmembrane</keyword>
<keyword evidence="1" id="KW-1133">Transmembrane helix</keyword>
<accession>A0A5Q2F7S4</accession>
<dbReference type="Pfam" id="PF04957">
    <property type="entry name" value="RMF"/>
    <property type="match status" value="1"/>
</dbReference>
<dbReference type="Proteomes" id="UP000345177">
    <property type="component" value="Segment"/>
</dbReference>
<sequence length="89" mass="9969">MPVDHDMAEAWTAGYMAGDCDAPANLNPYTGKNKVQAVAWADGWADAQFKKYVGKETFTQGEKLRLIFDWVMLVTIFIGCVAYLFTEII</sequence>
<evidence type="ECO:0000313" key="3">
    <source>
        <dbReference type="Proteomes" id="UP000345177"/>
    </source>
</evidence>
<dbReference type="KEGG" id="vg:62682675"/>
<proteinExistence type="predicted"/>
<feature type="transmembrane region" description="Helical" evidence="1">
    <location>
        <begin position="66"/>
        <end position="85"/>
    </location>
</feature>
<dbReference type="GeneID" id="62682675"/>
<dbReference type="InterPro" id="IPR007040">
    <property type="entry name" value="Ribosome_modulation_factor"/>
</dbReference>